<gene>
    <name evidence="1" type="ORF">prwr041_26100</name>
</gene>
<accession>A0ABM7P1Q3</accession>
<proteinExistence type="predicted"/>
<dbReference type="EMBL" id="AP024484">
    <property type="protein sequence ID" value="BCS86717.1"/>
    <property type="molecule type" value="Genomic_DNA"/>
</dbReference>
<reference evidence="1 2" key="1">
    <citation type="journal article" date="2022" name="Int. J. Syst. Evol. Microbiol.">
        <title>Prevotella herbatica sp. nov., a plant polysaccharide-decomposing anaerobic bacterium isolated from a methanogenic reactor.</title>
        <authorList>
            <person name="Uek A."/>
            <person name="Tonouchi A."/>
            <person name="Kaku N."/>
            <person name="Ueki K."/>
        </authorList>
    </citation>
    <scope>NUCLEOTIDE SEQUENCE [LARGE SCALE GENOMIC DNA]</scope>
    <source>
        <strain evidence="1 2">WR041</strain>
    </source>
</reference>
<evidence type="ECO:0000313" key="2">
    <source>
        <dbReference type="Proteomes" id="UP001319045"/>
    </source>
</evidence>
<evidence type="ECO:0000313" key="1">
    <source>
        <dbReference type="EMBL" id="BCS86717.1"/>
    </source>
</evidence>
<dbReference type="RefSeq" id="WP_207154276.1">
    <property type="nucleotide sequence ID" value="NZ_AP024484.1"/>
</dbReference>
<protein>
    <recommendedName>
        <fullName evidence="3">Major fimbrial subunit protein N-terminal domain-containing protein</fullName>
    </recommendedName>
</protein>
<sequence length="667" mass="74757">MMKSKLHYIFYLIAITLFFTACSEHDFLTDYNIVQSNGKPVDINGSLNTPDLQVMSTRSLGETPDIKKLYAIVFDNNGLLMEVDTCKAANSNGDNINNFSTASNGLTYFHVTLHTSTTPRIVHLVANFNPTFTTILDEASLMRKMIVTDSTDSYWQRIVFDEGIYMNSDGTVDVEKTLPKMQNLKLIRNFAKVTVSIADSIKNIFIPQGYYVFNQPKSGTVAPYNVNTAISDDPLTSRFADYIASDGTTMSYKELLDQKYYGYEPETRTFKDNPDPTSASFPWKNVLEPTYIYESTHRNDLDNPYIIIKGTYISGTGSTGVPTYYKADFCYPTEQTGSTDLTSMTYYNLIRNFQYNLKVTRISGNGSKTLADAIVGGPMNNFMGVTTAGNITNIANDISRLYVSFTDEMFTTKDPIVIKYKNVFNMHDPSTTSDDEICNLRRRELNTTDYTGKNYVRIVGLDEEDKSPIGTIKGPIAASATISSGNDANGWRTITIQPTDLPTSSLEQKIQTISIYNSDGLERNINLYYRQPMNFSVELNPATVTSSEDQEVDVIIGIPGDLTAPRFPLTFKIEHNSNAIYPNVQATGFNELPVVVGKSIIDGTTDSYYYTRNISWNEYKNTGTSNDGLKRFHCYFKTYKANSTGKIYVTTDKYFITQPITATLANN</sequence>
<dbReference type="Proteomes" id="UP001319045">
    <property type="component" value="Chromosome"/>
</dbReference>
<evidence type="ECO:0008006" key="3">
    <source>
        <dbReference type="Google" id="ProtNLM"/>
    </source>
</evidence>
<organism evidence="1 2">
    <name type="scientific">Prevotella herbatica</name>
    <dbReference type="NCBI Taxonomy" id="2801997"/>
    <lineage>
        <taxon>Bacteria</taxon>
        <taxon>Pseudomonadati</taxon>
        <taxon>Bacteroidota</taxon>
        <taxon>Bacteroidia</taxon>
        <taxon>Bacteroidales</taxon>
        <taxon>Prevotellaceae</taxon>
        <taxon>Prevotella</taxon>
    </lineage>
</organism>
<name>A0ABM7P1Q3_9BACT</name>
<keyword evidence="2" id="KW-1185">Reference proteome</keyword>
<dbReference type="PROSITE" id="PS51257">
    <property type="entry name" value="PROKAR_LIPOPROTEIN"/>
    <property type="match status" value="1"/>
</dbReference>